<keyword evidence="4" id="KW-0238">DNA-binding</keyword>
<organism evidence="8 9">
    <name type="scientific">Larkinella arboricola</name>
    <dbReference type="NCBI Taxonomy" id="643671"/>
    <lineage>
        <taxon>Bacteria</taxon>
        <taxon>Pseudomonadati</taxon>
        <taxon>Bacteroidota</taxon>
        <taxon>Cytophagia</taxon>
        <taxon>Cytophagales</taxon>
        <taxon>Spirosomataceae</taxon>
        <taxon>Larkinella</taxon>
    </lineage>
</organism>
<evidence type="ECO:0000256" key="3">
    <source>
        <dbReference type="ARBA" id="ARBA00023082"/>
    </source>
</evidence>
<dbReference type="Proteomes" id="UP000248790">
    <property type="component" value="Unassembled WGS sequence"/>
</dbReference>
<feature type="domain" description="RNA polymerase sigma factor 70 region 4 type 2" evidence="7">
    <location>
        <begin position="139"/>
        <end position="187"/>
    </location>
</feature>
<name>A0A327X8L7_LARAB</name>
<feature type="domain" description="RNA polymerase sigma-70 region 2" evidence="6">
    <location>
        <begin position="30"/>
        <end position="96"/>
    </location>
</feature>
<keyword evidence="5" id="KW-0804">Transcription</keyword>
<comment type="similarity">
    <text evidence="1">Belongs to the sigma-70 factor family. ECF subfamily.</text>
</comment>
<protein>
    <submittedName>
        <fullName evidence="8">RNA polymerase sigma-70 factor (ECF subfamily)</fullName>
    </submittedName>
</protein>
<proteinExistence type="inferred from homology"/>
<dbReference type="Pfam" id="PF04542">
    <property type="entry name" value="Sigma70_r2"/>
    <property type="match status" value="1"/>
</dbReference>
<dbReference type="InterPro" id="IPR013324">
    <property type="entry name" value="RNA_pol_sigma_r3/r4-like"/>
</dbReference>
<evidence type="ECO:0000259" key="6">
    <source>
        <dbReference type="Pfam" id="PF04542"/>
    </source>
</evidence>
<dbReference type="EMBL" id="QLMC01000001">
    <property type="protein sequence ID" value="RAK03091.1"/>
    <property type="molecule type" value="Genomic_DNA"/>
</dbReference>
<evidence type="ECO:0000256" key="4">
    <source>
        <dbReference type="ARBA" id="ARBA00023125"/>
    </source>
</evidence>
<gene>
    <name evidence="8" type="ORF">LX87_01213</name>
</gene>
<dbReference type="GO" id="GO:0003677">
    <property type="term" value="F:DNA binding"/>
    <property type="evidence" value="ECO:0007669"/>
    <property type="project" value="UniProtKB-KW"/>
</dbReference>
<dbReference type="InterPro" id="IPR013325">
    <property type="entry name" value="RNA_pol_sigma_r2"/>
</dbReference>
<dbReference type="InterPro" id="IPR007627">
    <property type="entry name" value="RNA_pol_sigma70_r2"/>
</dbReference>
<comment type="caution">
    <text evidence="8">The sequence shown here is derived from an EMBL/GenBank/DDBJ whole genome shotgun (WGS) entry which is preliminary data.</text>
</comment>
<dbReference type="PANTHER" id="PTHR43133:SF8">
    <property type="entry name" value="RNA POLYMERASE SIGMA FACTOR HI_1459-RELATED"/>
    <property type="match status" value="1"/>
</dbReference>
<dbReference type="SUPFAM" id="SSF88659">
    <property type="entry name" value="Sigma3 and sigma4 domains of RNA polymerase sigma factors"/>
    <property type="match status" value="1"/>
</dbReference>
<keyword evidence="9" id="KW-1185">Reference proteome</keyword>
<dbReference type="InterPro" id="IPR036388">
    <property type="entry name" value="WH-like_DNA-bd_sf"/>
</dbReference>
<dbReference type="GO" id="GO:0016987">
    <property type="term" value="F:sigma factor activity"/>
    <property type="evidence" value="ECO:0007669"/>
    <property type="project" value="UniProtKB-KW"/>
</dbReference>
<dbReference type="PANTHER" id="PTHR43133">
    <property type="entry name" value="RNA POLYMERASE ECF-TYPE SIGMA FACTO"/>
    <property type="match status" value="1"/>
</dbReference>
<reference evidence="8 9" key="1">
    <citation type="submission" date="2018-06" db="EMBL/GenBank/DDBJ databases">
        <title>Genomic Encyclopedia of Archaeal and Bacterial Type Strains, Phase II (KMG-II): from individual species to whole genera.</title>
        <authorList>
            <person name="Goeker M."/>
        </authorList>
    </citation>
    <scope>NUCLEOTIDE SEQUENCE [LARGE SCALE GENOMIC DNA]</scope>
    <source>
        <strain evidence="8 9">DSM 21851</strain>
    </source>
</reference>
<dbReference type="SUPFAM" id="SSF88946">
    <property type="entry name" value="Sigma2 domain of RNA polymerase sigma factors"/>
    <property type="match status" value="1"/>
</dbReference>
<dbReference type="AlphaFoldDB" id="A0A327X8L7"/>
<dbReference type="GO" id="GO:0006352">
    <property type="term" value="P:DNA-templated transcription initiation"/>
    <property type="evidence" value="ECO:0007669"/>
    <property type="project" value="InterPro"/>
</dbReference>
<evidence type="ECO:0000313" key="9">
    <source>
        <dbReference type="Proteomes" id="UP000248790"/>
    </source>
</evidence>
<dbReference type="InterPro" id="IPR014284">
    <property type="entry name" value="RNA_pol_sigma-70_dom"/>
</dbReference>
<dbReference type="NCBIfam" id="TIGR02937">
    <property type="entry name" value="sigma70-ECF"/>
    <property type="match status" value="1"/>
</dbReference>
<evidence type="ECO:0000256" key="2">
    <source>
        <dbReference type="ARBA" id="ARBA00023015"/>
    </source>
</evidence>
<evidence type="ECO:0000313" key="8">
    <source>
        <dbReference type="EMBL" id="RAK03091.1"/>
    </source>
</evidence>
<dbReference type="RefSeq" id="WP_229310556.1">
    <property type="nucleotide sequence ID" value="NZ_QLMC01000001.1"/>
</dbReference>
<keyword evidence="2" id="KW-0805">Transcription regulation</keyword>
<keyword evidence="3" id="KW-0731">Sigma factor</keyword>
<dbReference type="InterPro" id="IPR013249">
    <property type="entry name" value="RNA_pol_sigma70_r4_t2"/>
</dbReference>
<sequence>MFTFNDTARLQESELIAELRAGRESAFRMLVEMHQDKVYNTALAIVQHPEEAEDMAQEVFVEVYQTIGQFREEARLTTWLYRITTTKALAHLRKRKAQKRFSRLTSLFGINNEVLHDPPDFHHPGVALEQQEEMSTLFRAINRLADAQKVAFVLHYIEDQSHREIAEVMQGTVSAVESLLHRAKQNLRKQLTPFYQERKNP</sequence>
<evidence type="ECO:0000259" key="7">
    <source>
        <dbReference type="Pfam" id="PF08281"/>
    </source>
</evidence>
<accession>A0A327X8L7</accession>
<dbReference type="CDD" id="cd06171">
    <property type="entry name" value="Sigma70_r4"/>
    <property type="match status" value="1"/>
</dbReference>
<dbReference type="Gene3D" id="1.10.10.10">
    <property type="entry name" value="Winged helix-like DNA-binding domain superfamily/Winged helix DNA-binding domain"/>
    <property type="match status" value="1"/>
</dbReference>
<evidence type="ECO:0000256" key="5">
    <source>
        <dbReference type="ARBA" id="ARBA00023163"/>
    </source>
</evidence>
<dbReference type="Gene3D" id="1.10.1740.10">
    <property type="match status" value="1"/>
</dbReference>
<dbReference type="InterPro" id="IPR039425">
    <property type="entry name" value="RNA_pol_sigma-70-like"/>
</dbReference>
<evidence type="ECO:0000256" key="1">
    <source>
        <dbReference type="ARBA" id="ARBA00010641"/>
    </source>
</evidence>
<dbReference type="Pfam" id="PF08281">
    <property type="entry name" value="Sigma70_r4_2"/>
    <property type="match status" value="1"/>
</dbReference>